<feature type="non-terminal residue" evidence="1">
    <location>
        <position position="106"/>
    </location>
</feature>
<dbReference type="Proteomes" id="UP000824469">
    <property type="component" value="Unassembled WGS sequence"/>
</dbReference>
<comment type="caution">
    <text evidence="1">The sequence shown here is derived from an EMBL/GenBank/DDBJ whole genome shotgun (WGS) entry which is preliminary data.</text>
</comment>
<reference evidence="1 2" key="1">
    <citation type="journal article" date="2021" name="Nat. Plants">
        <title>The Taxus genome provides insights into paclitaxel biosynthesis.</title>
        <authorList>
            <person name="Xiong X."/>
            <person name="Gou J."/>
            <person name="Liao Q."/>
            <person name="Li Y."/>
            <person name="Zhou Q."/>
            <person name="Bi G."/>
            <person name="Li C."/>
            <person name="Du R."/>
            <person name="Wang X."/>
            <person name="Sun T."/>
            <person name="Guo L."/>
            <person name="Liang H."/>
            <person name="Lu P."/>
            <person name="Wu Y."/>
            <person name="Zhang Z."/>
            <person name="Ro D.K."/>
            <person name="Shang Y."/>
            <person name="Huang S."/>
            <person name="Yan J."/>
        </authorList>
    </citation>
    <scope>NUCLEOTIDE SEQUENCE [LARGE SCALE GENOMIC DNA]</scope>
    <source>
        <strain evidence="1">Ta-2019</strain>
    </source>
</reference>
<feature type="non-terminal residue" evidence="1">
    <location>
        <position position="1"/>
    </location>
</feature>
<sequence>RWFCKSDCQLLGKVEVMLVLWRCPCVVWKLSGMAVLENNGNTSLLCEGCRLVFFINKLVDSFRDWGSSEAVLIALILPLAVFGRSLCLTSQSLTLAAMEKLTSHAT</sequence>
<evidence type="ECO:0000313" key="1">
    <source>
        <dbReference type="EMBL" id="KAH9319565.1"/>
    </source>
</evidence>
<keyword evidence="2" id="KW-1185">Reference proteome</keyword>
<organism evidence="1 2">
    <name type="scientific">Taxus chinensis</name>
    <name type="common">Chinese yew</name>
    <name type="synonym">Taxus wallichiana var. chinensis</name>
    <dbReference type="NCBI Taxonomy" id="29808"/>
    <lineage>
        <taxon>Eukaryota</taxon>
        <taxon>Viridiplantae</taxon>
        <taxon>Streptophyta</taxon>
        <taxon>Embryophyta</taxon>
        <taxon>Tracheophyta</taxon>
        <taxon>Spermatophyta</taxon>
        <taxon>Pinopsida</taxon>
        <taxon>Pinidae</taxon>
        <taxon>Conifers II</taxon>
        <taxon>Cupressales</taxon>
        <taxon>Taxaceae</taxon>
        <taxon>Taxus</taxon>
    </lineage>
</organism>
<proteinExistence type="predicted"/>
<protein>
    <submittedName>
        <fullName evidence="1">Uncharacterized protein</fullName>
    </submittedName>
</protein>
<dbReference type="AlphaFoldDB" id="A0AA38LF43"/>
<evidence type="ECO:0000313" key="2">
    <source>
        <dbReference type="Proteomes" id="UP000824469"/>
    </source>
</evidence>
<gene>
    <name evidence="1" type="ORF">KI387_021334</name>
</gene>
<accession>A0AA38LF43</accession>
<name>A0AA38LF43_TAXCH</name>
<dbReference type="EMBL" id="JAHRHJ020000004">
    <property type="protein sequence ID" value="KAH9319565.1"/>
    <property type="molecule type" value="Genomic_DNA"/>
</dbReference>